<sequence length="339" mass="37834">MITGKSSYTAITQWINDEANTTLTDLGIKLHRRPSEPTIRRVLYRLDADLLDRVIGTWMLTRTGVTEGRRHIAVDGKTLRGARDHSDPDSRAPHEVSAFDADAGMVVGQVEVDAKTNEIPAARDLPGLFDLTGTVVSLDEDDTAEFIIDAGGDYVMTVKKNRKALYARAKALGWDTNRVHTTVERGHGRQVIREAQVFVVGEEFGFPHAAQGMKITRRRVDYNGARIKGNNKKGNKSTEVVYVVCSLGHVEAPVAMLARWVQRHWGIENKLHRVRDVVFGEDASLIRTGVGPRVMATLRNTAISVLRLIGREDIEPAQRYFAAVFDRPTLLVMTIHHRL</sequence>
<dbReference type="AlphaFoldDB" id="A0A2Z3YQ03"/>
<dbReference type="PANTHER" id="PTHR30298:SF0">
    <property type="entry name" value="PROTEIN YBFL-RELATED"/>
    <property type="match status" value="1"/>
</dbReference>
<dbReference type="InterPro" id="IPR002559">
    <property type="entry name" value="Transposase_11"/>
</dbReference>
<dbReference type="Proteomes" id="UP000247696">
    <property type="component" value="Chromosome"/>
</dbReference>
<dbReference type="GO" id="GO:0004803">
    <property type="term" value="F:transposase activity"/>
    <property type="evidence" value="ECO:0007669"/>
    <property type="project" value="InterPro"/>
</dbReference>
<gene>
    <name evidence="2" type="ORF">Csp1_19780</name>
</gene>
<dbReference type="KEGG" id="cpre:Csp1_19780"/>
<dbReference type="EMBL" id="CP024988">
    <property type="protein sequence ID" value="AWT26746.1"/>
    <property type="molecule type" value="Genomic_DNA"/>
</dbReference>
<reference evidence="3" key="1">
    <citation type="submission" date="2017-11" db="EMBL/GenBank/DDBJ databases">
        <title>Otitis media/interna in a cat caused by the recently described species Corynebacterium provencense.</title>
        <authorList>
            <person name="Kittl S."/>
            <person name="Brodard I."/>
            <person name="Rychener L."/>
            <person name="Jores J."/>
            <person name="Roosje P."/>
            <person name="Gobeli Brawand S."/>
        </authorList>
    </citation>
    <scope>NUCLEOTIDE SEQUENCE [LARGE SCALE GENOMIC DNA]</scope>
    <source>
        <strain evidence="3">17KM38</strain>
    </source>
</reference>
<name>A0A2Z3YQ03_9CORY</name>
<evidence type="ECO:0000259" key="1">
    <source>
        <dbReference type="Pfam" id="PF01609"/>
    </source>
</evidence>
<dbReference type="PANTHER" id="PTHR30298">
    <property type="entry name" value="H REPEAT-ASSOCIATED PREDICTED TRANSPOSASE"/>
    <property type="match status" value="1"/>
</dbReference>
<organism evidence="2 3">
    <name type="scientific">Corynebacterium provencense</name>
    <dbReference type="NCBI Taxonomy" id="1737425"/>
    <lineage>
        <taxon>Bacteria</taxon>
        <taxon>Bacillati</taxon>
        <taxon>Actinomycetota</taxon>
        <taxon>Actinomycetes</taxon>
        <taxon>Mycobacteriales</taxon>
        <taxon>Corynebacteriaceae</taxon>
        <taxon>Corynebacterium</taxon>
    </lineage>
</organism>
<dbReference type="Pfam" id="PF01609">
    <property type="entry name" value="DDE_Tnp_1"/>
    <property type="match status" value="1"/>
</dbReference>
<dbReference type="InterPro" id="IPR051698">
    <property type="entry name" value="Transposase_11-like"/>
</dbReference>
<dbReference type="InterPro" id="IPR047647">
    <property type="entry name" value="ISAs1_transpos"/>
</dbReference>
<keyword evidence="3" id="KW-1185">Reference proteome</keyword>
<dbReference type="GO" id="GO:0006313">
    <property type="term" value="P:DNA transposition"/>
    <property type="evidence" value="ECO:0007669"/>
    <property type="project" value="InterPro"/>
</dbReference>
<dbReference type="GO" id="GO:0003677">
    <property type="term" value="F:DNA binding"/>
    <property type="evidence" value="ECO:0007669"/>
    <property type="project" value="InterPro"/>
</dbReference>
<proteinExistence type="predicted"/>
<evidence type="ECO:0000313" key="3">
    <source>
        <dbReference type="Proteomes" id="UP000247696"/>
    </source>
</evidence>
<dbReference type="NCBIfam" id="NF033564">
    <property type="entry name" value="transpos_ISAs1"/>
    <property type="match status" value="1"/>
</dbReference>
<evidence type="ECO:0000313" key="2">
    <source>
        <dbReference type="EMBL" id="AWT26746.1"/>
    </source>
</evidence>
<protein>
    <recommendedName>
        <fullName evidence="1">Transposase IS4-like domain-containing protein</fullName>
    </recommendedName>
</protein>
<accession>A0A2Z3YQ03</accession>
<feature type="domain" description="Transposase IS4-like" evidence="1">
    <location>
        <begin position="68"/>
        <end position="303"/>
    </location>
</feature>